<dbReference type="PANTHER" id="PTHR43081">
    <property type="entry name" value="ADENYLATE CYCLASE, TERMINAL-DIFFERENTIATION SPECIFIC-RELATED"/>
    <property type="match status" value="1"/>
</dbReference>
<dbReference type="SMART" id="SM00028">
    <property type="entry name" value="TPR"/>
    <property type="match status" value="2"/>
</dbReference>
<dbReference type="PROSITE" id="PS50005">
    <property type="entry name" value="TPR"/>
    <property type="match status" value="1"/>
</dbReference>
<dbReference type="InterPro" id="IPR050697">
    <property type="entry name" value="Adenylyl/Guanylyl_Cyclase_3/4"/>
</dbReference>
<comment type="caution">
    <text evidence="3">The sequence shown here is derived from an EMBL/GenBank/DDBJ whole genome shotgun (WGS) entry which is preliminary data.</text>
</comment>
<name>A0ABU4XK42_9HYPH</name>
<dbReference type="Pfam" id="PF13181">
    <property type="entry name" value="TPR_8"/>
    <property type="match status" value="1"/>
</dbReference>
<reference evidence="3 4" key="1">
    <citation type="submission" date="2023-08" db="EMBL/GenBank/DDBJ databases">
        <title>Implementing the SeqCode for naming new Mesorhizobium species isolated from Vachellia karroo root nodules.</title>
        <authorList>
            <person name="Van Lill M."/>
        </authorList>
    </citation>
    <scope>NUCLEOTIDE SEQUENCE [LARGE SCALE GENOMIC DNA]</scope>
    <source>
        <strain evidence="3 4">VK23A</strain>
    </source>
</reference>
<evidence type="ECO:0000313" key="3">
    <source>
        <dbReference type="EMBL" id="MDX8475125.1"/>
    </source>
</evidence>
<feature type="domain" description="Guanylate cyclase" evidence="2">
    <location>
        <begin position="12"/>
        <end position="126"/>
    </location>
</feature>
<dbReference type="InterPro" id="IPR029787">
    <property type="entry name" value="Nucleotide_cyclase"/>
</dbReference>
<dbReference type="PANTHER" id="PTHR43081:SF19">
    <property type="entry name" value="PH-SENSITIVE ADENYLATE CYCLASE RV1264"/>
    <property type="match status" value="1"/>
</dbReference>
<dbReference type="RefSeq" id="WP_320264771.1">
    <property type="nucleotide sequence ID" value="NZ_JAVIIX010000016.1"/>
</dbReference>
<gene>
    <name evidence="3" type="ORF">RFM27_23810</name>
</gene>
<dbReference type="Pfam" id="PF00211">
    <property type="entry name" value="Guanylate_cyc"/>
    <property type="match status" value="1"/>
</dbReference>
<evidence type="ECO:0000256" key="1">
    <source>
        <dbReference type="PROSITE-ProRule" id="PRU00339"/>
    </source>
</evidence>
<sequence>MAEGRAHRRLAAILAADVVGYSRLMETDEAGTLARLKTLRQNIIDPSIASHSGRIVKLMGDGALVEFASAVEAVTSAVEIQNKMREHNADAGDNAIWFRIGINVGDIIVEGDDIYGDGVNIAARLEALAEPGGVFISRTAADQVRDKVPINIEDRGDFAVKNIARPIQVFCVVVDDRLAKAAQRGEAAPSKPPRTPSIAVLPFVNISGDVEQEYFADGISEDIITDLSKVAGLLVIARNSSFTYKGKSIDIRTVGRELGVTSVLEGSIRRAGNRVRITAQLIDATAGTHLWADRYDRDLTDIFVVQDEVTRQIVEALKVTLTPAESARIARTPTRNIEAHDLFLRGREALFGPEKTKESFEREVALFTQAIELDPDYAEPYAGLAHAYNHDFQNHWSGRTDSQQLSGHYSRLALEKDPTLPYAHSVAAIVKFWEKDLAGHREEVEKALALNPNFALALRMRGVGNIYNGAPLEAIPDLEHALRLDPLVGHLTWQFIGSAYLIAGQYQKAVEAFRERIRLSPKTDLSRGFLIAALGHLGEVDEARCVWAELKEINPNYRISEHVGRLPFRDPADAERIRVGFAMAVPK</sequence>
<keyword evidence="1" id="KW-0802">TPR repeat</keyword>
<keyword evidence="4" id="KW-1185">Reference proteome</keyword>
<proteinExistence type="predicted"/>
<feature type="repeat" description="TPR" evidence="1">
    <location>
        <begin position="490"/>
        <end position="523"/>
    </location>
</feature>
<evidence type="ECO:0000259" key="2">
    <source>
        <dbReference type="PROSITE" id="PS50125"/>
    </source>
</evidence>
<evidence type="ECO:0000313" key="4">
    <source>
        <dbReference type="Proteomes" id="UP001271780"/>
    </source>
</evidence>
<dbReference type="InterPro" id="IPR011990">
    <property type="entry name" value="TPR-like_helical_dom_sf"/>
</dbReference>
<dbReference type="InterPro" id="IPR001054">
    <property type="entry name" value="A/G_cyclase"/>
</dbReference>
<dbReference type="CDD" id="cd07302">
    <property type="entry name" value="CHD"/>
    <property type="match status" value="1"/>
</dbReference>
<dbReference type="SUPFAM" id="SSF55073">
    <property type="entry name" value="Nucleotide cyclase"/>
    <property type="match status" value="1"/>
</dbReference>
<accession>A0ABU4XK42</accession>
<dbReference type="InterPro" id="IPR019734">
    <property type="entry name" value="TPR_rpt"/>
</dbReference>
<dbReference type="Proteomes" id="UP001271780">
    <property type="component" value="Unassembled WGS sequence"/>
</dbReference>
<dbReference type="Gene3D" id="1.25.40.10">
    <property type="entry name" value="Tetratricopeptide repeat domain"/>
    <property type="match status" value="1"/>
</dbReference>
<dbReference type="SUPFAM" id="SSF48452">
    <property type="entry name" value="TPR-like"/>
    <property type="match status" value="1"/>
</dbReference>
<dbReference type="PROSITE" id="PS50125">
    <property type="entry name" value="GUANYLATE_CYCLASE_2"/>
    <property type="match status" value="1"/>
</dbReference>
<dbReference type="EMBL" id="JAVIIZ010000017">
    <property type="protein sequence ID" value="MDX8475125.1"/>
    <property type="molecule type" value="Genomic_DNA"/>
</dbReference>
<organism evidence="3 4">
    <name type="scientific">Mesorhizobium dulcispinae</name>
    <dbReference type="NCBI Taxonomy" id="3072316"/>
    <lineage>
        <taxon>Bacteria</taxon>
        <taxon>Pseudomonadati</taxon>
        <taxon>Pseudomonadota</taxon>
        <taxon>Alphaproteobacteria</taxon>
        <taxon>Hyphomicrobiales</taxon>
        <taxon>Phyllobacteriaceae</taxon>
        <taxon>Mesorhizobium</taxon>
    </lineage>
</organism>
<dbReference type="Gene3D" id="3.40.50.10070">
    <property type="entry name" value="TolB, N-terminal domain"/>
    <property type="match status" value="1"/>
</dbReference>
<protein>
    <submittedName>
        <fullName evidence="3">Adenylate/guanylate cyclase domain-containing protein</fullName>
    </submittedName>
</protein>
<dbReference type="Gene3D" id="3.30.70.1230">
    <property type="entry name" value="Nucleotide cyclase"/>
    <property type="match status" value="1"/>
</dbReference>